<dbReference type="Gene3D" id="3.40.50.360">
    <property type="match status" value="1"/>
</dbReference>
<reference evidence="2 3" key="1">
    <citation type="submission" date="2016-10" db="EMBL/GenBank/DDBJ databases">
        <authorList>
            <person name="de Groot N.N."/>
        </authorList>
    </citation>
    <scope>NUCLEOTIDE SEQUENCE [LARGE SCALE GENOMIC DNA]</scope>
    <source>
        <strain evidence="2 3">DSM 2784</strain>
    </source>
</reference>
<dbReference type="GO" id="GO:0016651">
    <property type="term" value="F:oxidoreductase activity, acting on NAD(P)H"/>
    <property type="evidence" value="ECO:0007669"/>
    <property type="project" value="UniProtKB-ARBA"/>
</dbReference>
<protein>
    <submittedName>
        <fullName evidence="2">Flavodoxin</fullName>
    </submittedName>
</protein>
<sequence>MTIGIIIHSKTGHTLSVAETLKASLSSAGRPAVLLRIEDQPDYDSFDAILLGSHTEGFMLAQEMVAYLTALPEKTLSQKKTVLLITHAFPLHAMGGNQAMAGLRKLVEAKGAKVVAEKIIDWSRPGRERQIEAAVKQITSIL</sequence>
<dbReference type="Proteomes" id="UP000199208">
    <property type="component" value="Unassembled WGS sequence"/>
</dbReference>
<keyword evidence="3" id="KW-1185">Reference proteome</keyword>
<dbReference type="SUPFAM" id="SSF52218">
    <property type="entry name" value="Flavoproteins"/>
    <property type="match status" value="1"/>
</dbReference>
<dbReference type="AlphaFoldDB" id="A0A1G5RTV5"/>
<dbReference type="Pfam" id="PF12641">
    <property type="entry name" value="Flavodoxin_3"/>
    <property type="match status" value="1"/>
</dbReference>
<organism evidence="2 3">
    <name type="scientific">Acidaminobacter hydrogenoformans DSM 2784</name>
    <dbReference type="NCBI Taxonomy" id="1120920"/>
    <lineage>
        <taxon>Bacteria</taxon>
        <taxon>Bacillati</taxon>
        <taxon>Bacillota</taxon>
        <taxon>Clostridia</taxon>
        <taxon>Peptostreptococcales</taxon>
        <taxon>Acidaminobacteraceae</taxon>
        <taxon>Acidaminobacter</taxon>
    </lineage>
</organism>
<dbReference type="EMBL" id="FMWL01000002">
    <property type="protein sequence ID" value="SCZ77140.1"/>
    <property type="molecule type" value="Genomic_DNA"/>
</dbReference>
<evidence type="ECO:0000313" key="3">
    <source>
        <dbReference type="Proteomes" id="UP000199208"/>
    </source>
</evidence>
<dbReference type="RefSeq" id="WP_092589382.1">
    <property type="nucleotide sequence ID" value="NZ_FMWL01000002.1"/>
</dbReference>
<accession>A0A1G5RTV5</accession>
<evidence type="ECO:0000313" key="2">
    <source>
        <dbReference type="EMBL" id="SCZ77140.1"/>
    </source>
</evidence>
<dbReference type="GO" id="GO:0010181">
    <property type="term" value="F:FMN binding"/>
    <property type="evidence" value="ECO:0007669"/>
    <property type="project" value="InterPro"/>
</dbReference>
<dbReference type="OrthoDB" id="411306at2"/>
<dbReference type="InterPro" id="IPR029039">
    <property type="entry name" value="Flavoprotein-like_sf"/>
</dbReference>
<evidence type="ECO:0000259" key="1">
    <source>
        <dbReference type="PROSITE" id="PS50902"/>
    </source>
</evidence>
<gene>
    <name evidence="2" type="ORF">SAMN03080599_00583</name>
</gene>
<feature type="domain" description="Flavodoxin-like" evidence="1">
    <location>
        <begin position="3"/>
        <end position="142"/>
    </location>
</feature>
<name>A0A1G5RTV5_9FIRM</name>
<dbReference type="InterPro" id="IPR008254">
    <property type="entry name" value="Flavodoxin/NO_synth"/>
</dbReference>
<proteinExistence type="predicted"/>
<dbReference type="STRING" id="1120920.SAMN03080599_00583"/>
<dbReference type="PROSITE" id="PS50902">
    <property type="entry name" value="FLAVODOXIN_LIKE"/>
    <property type="match status" value="1"/>
</dbReference>